<accession>A0A158A339</accession>
<dbReference type="EMBL" id="FCNX02000002">
    <property type="protein sequence ID" value="SAK52231.1"/>
    <property type="molecule type" value="Genomic_DNA"/>
</dbReference>
<keyword evidence="6 8" id="KW-1133">Transmembrane helix</keyword>
<evidence type="ECO:0000256" key="3">
    <source>
        <dbReference type="ARBA" id="ARBA00022475"/>
    </source>
</evidence>
<dbReference type="InterPro" id="IPR035906">
    <property type="entry name" value="MetI-like_sf"/>
</dbReference>
<feature type="transmembrane region" description="Helical" evidence="8">
    <location>
        <begin position="545"/>
        <end position="569"/>
    </location>
</feature>
<organism evidence="10 11">
    <name type="scientific">Caballeronia fortuita</name>
    <dbReference type="NCBI Taxonomy" id="1777138"/>
    <lineage>
        <taxon>Bacteria</taxon>
        <taxon>Pseudomonadati</taxon>
        <taxon>Pseudomonadota</taxon>
        <taxon>Betaproteobacteria</taxon>
        <taxon>Burkholderiales</taxon>
        <taxon>Burkholderiaceae</taxon>
        <taxon>Caballeronia</taxon>
    </lineage>
</organism>
<evidence type="ECO:0000259" key="9">
    <source>
        <dbReference type="PROSITE" id="PS50928"/>
    </source>
</evidence>
<dbReference type="GO" id="GO:0005886">
    <property type="term" value="C:plasma membrane"/>
    <property type="evidence" value="ECO:0007669"/>
    <property type="project" value="UniProtKB-SubCell"/>
</dbReference>
<dbReference type="Pfam" id="PF00528">
    <property type="entry name" value="BPD_transp_1"/>
    <property type="match status" value="2"/>
</dbReference>
<dbReference type="RefSeq" id="WP_061133611.1">
    <property type="nucleotide sequence ID" value="NZ_FCNX02000002.1"/>
</dbReference>
<dbReference type="InterPro" id="IPR000515">
    <property type="entry name" value="MetI-like"/>
</dbReference>
<keyword evidence="11" id="KW-1185">Reference proteome</keyword>
<dbReference type="CDD" id="cd06261">
    <property type="entry name" value="TM_PBP2"/>
    <property type="match status" value="2"/>
</dbReference>
<dbReference type="GO" id="GO:0055085">
    <property type="term" value="P:transmembrane transport"/>
    <property type="evidence" value="ECO:0007669"/>
    <property type="project" value="InterPro"/>
</dbReference>
<feature type="transmembrane region" description="Helical" evidence="8">
    <location>
        <begin position="172"/>
        <end position="191"/>
    </location>
</feature>
<dbReference type="STRING" id="1777138.AWB77_01383"/>
<dbReference type="Proteomes" id="UP000054903">
    <property type="component" value="Unassembled WGS sequence"/>
</dbReference>
<evidence type="ECO:0000313" key="10">
    <source>
        <dbReference type="EMBL" id="SAK52231.1"/>
    </source>
</evidence>
<keyword evidence="5 8" id="KW-0812">Transmembrane</keyword>
<dbReference type="OrthoDB" id="9790211at2"/>
<evidence type="ECO:0000256" key="5">
    <source>
        <dbReference type="ARBA" id="ARBA00022692"/>
    </source>
</evidence>
<comment type="subcellular location">
    <subcellularLocation>
        <location evidence="1">Cell inner membrane</location>
        <topology evidence="1">Multi-pass membrane protein</topology>
    </subcellularLocation>
    <subcellularLocation>
        <location evidence="8">Cell membrane</location>
        <topology evidence="8">Multi-pass membrane protein</topology>
    </subcellularLocation>
</comment>
<evidence type="ECO:0000256" key="8">
    <source>
        <dbReference type="RuleBase" id="RU363032"/>
    </source>
</evidence>
<feature type="transmembrane region" description="Helical" evidence="8">
    <location>
        <begin position="315"/>
        <end position="340"/>
    </location>
</feature>
<feature type="transmembrane region" description="Helical" evidence="8">
    <location>
        <begin position="114"/>
        <end position="136"/>
    </location>
</feature>
<keyword evidence="4" id="KW-0997">Cell inner membrane</keyword>
<sequence>MELTFDAMKAALTRSRRLDAKWLVIGGAVAIAGVLALIPLVFLFWQSFFTPQVADDPAVFTFGNYKLAYGSPETLRTLFNSLKFASGAACVSFSIGTVLAWIIERTNTPMRRFFYAITIVPLIVPSILFTIAWIFLASPKIGVLNVALASLFGVTKPVFDIYSMGGMIWVDGLHYSTMAFLLMSAAFRGMDPSLEESSLMSGAGIARTMWRITMRLAFPAIVSTMLILFVRALESFEVPALLGLPVKLQVFTSSIYEAIEQYPSQIGLASSYSMLLLAITSVGLYLQARVSSGGGKYSTMSGKGFRPRVVEIGKWRFLTAGVFVVYFLLIVALPFAVLLWSSLQKYYRTPSLAALHDLSFDAYRYILHLSTLRHAVINSLLLSFGCATAVMLLSAVICWIVIKTKLPGRWLLDNLASLPLVFPGLVLGLSFMIVSLKVDIGIYGTLWILLIAYITRFMPYGMRYTTTSMVQIHKELEESAAMSCASWSATFFRIVLPLLKPGLLAGWIYVMIVSIRELSSSILLYSPGSETVSIVIWELWQNGQYVELSALSVMLVLALLALVMLLQWIGGKFGVKASHG</sequence>
<feature type="transmembrane region" description="Helical" evidence="8">
    <location>
        <begin position="414"/>
        <end position="434"/>
    </location>
</feature>
<evidence type="ECO:0000256" key="2">
    <source>
        <dbReference type="ARBA" id="ARBA00022448"/>
    </source>
</evidence>
<evidence type="ECO:0000256" key="6">
    <source>
        <dbReference type="ARBA" id="ARBA00022989"/>
    </source>
</evidence>
<dbReference type="PROSITE" id="PS50928">
    <property type="entry name" value="ABC_TM1"/>
    <property type="match status" value="2"/>
</dbReference>
<evidence type="ECO:0000256" key="1">
    <source>
        <dbReference type="ARBA" id="ARBA00004429"/>
    </source>
</evidence>
<dbReference type="SUPFAM" id="SSF161098">
    <property type="entry name" value="MetI-like"/>
    <property type="match status" value="2"/>
</dbReference>
<feature type="transmembrane region" description="Helical" evidence="8">
    <location>
        <begin position="440"/>
        <end position="459"/>
    </location>
</feature>
<feature type="transmembrane region" description="Helical" evidence="8">
    <location>
        <begin position="380"/>
        <end position="402"/>
    </location>
</feature>
<evidence type="ECO:0000256" key="4">
    <source>
        <dbReference type="ARBA" id="ARBA00022519"/>
    </source>
</evidence>
<keyword evidence="2 8" id="KW-0813">Transport</keyword>
<feature type="transmembrane region" description="Helical" evidence="8">
    <location>
        <begin position="266"/>
        <end position="286"/>
    </location>
</feature>
<gene>
    <name evidence="10" type="ORF">AWB77_01383</name>
</gene>
<dbReference type="PANTHER" id="PTHR43357:SF4">
    <property type="entry name" value="INNER MEMBRANE ABC TRANSPORTER PERMEASE PROTEIN YDCV"/>
    <property type="match status" value="1"/>
</dbReference>
<evidence type="ECO:0000256" key="7">
    <source>
        <dbReference type="ARBA" id="ARBA00023136"/>
    </source>
</evidence>
<evidence type="ECO:0000313" key="11">
    <source>
        <dbReference type="Proteomes" id="UP000054903"/>
    </source>
</evidence>
<reference evidence="10" key="1">
    <citation type="submission" date="2016-01" db="EMBL/GenBank/DDBJ databases">
        <authorList>
            <person name="Peeters C."/>
        </authorList>
    </citation>
    <scope>NUCLEOTIDE SEQUENCE</scope>
    <source>
        <strain evidence="10">LMG 29320</strain>
    </source>
</reference>
<dbReference type="Gene3D" id="1.10.3720.10">
    <property type="entry name" value="MetI-like"/>
    <property type="match status" value="2"/>
</dbReference>
<feature type="domain" description="ABC transmembrane type-1" evidence="9">
    <location>
        <begin position="376"/>
        <end position="566"/>
    </location>
</feature>
<comment type="caution">
    <text evidence="10">The sequence shown here is derived from an EMBL/GenBank/DDBJ whole genome shotgun (WGS) entry which is preliminary data.</text>
</comment>
<keyword evidence="7 8" id="KW-0472">Membrane</keyword>
<feature type="transmembrane region" description="Helical" evidence="8">
    <location>
        <begin position="212"/>
        <end position="233"/>
    </location>
</feature>
<proteinExistence type="inferred from homology"/>
<protein>
    <submittedName>
        <fullName evidence="10">Transmembrane ABC transporter protein</fullName>
    </submittedName>
</protein>
<dbReference type="AlphaFoldDB" id="A0A158A339"/>
<feature type="transmembrane region" description="Helical" evidence="8">
    <location>
        <begin position="84"/>
        <end position="102"/>
    </location>
</feature>
<name>A0A158A339_9BURK</name>
<comment type="similarity">
    <text evidence="8">Belongs to the binding-protein-dependent transport system permease family.</text>
</comment>
<dbReference type="PANTHER" id="PTHR43357">
    <property type="entry name" value="INNER MEMBRANE ABC TRANSPORTER PERMEASE PROTEIN YDCV"/>
    <property type="match status" value="1"/>
</dbReference>
<feature type="domain" description="ABC transmembrane type-1" evidence="9">
    <location>
        <begin position="78"/>
        <end position="287"/>
    </location>
</feature>
<keyword evidence="3" id="KW-1003">Cell membrane</keyword>
<feature type="transmembrane region" description="Helical" evidence="8">
    <location>
        <begin position="22"/>
        <end position="45"/>
    </location>
</feature>